<evidence type="ECO:0000313" key="1">
    <source>
        <dbReference type="EMBL" id="KAI5676871.1"/>
    </source>
</evidence>
<name>A0ACC0BWC1_CATRO</name>
<evidence type="ECO:0000313" key="2">
    <source>
        <dbReference type="Proteomes" id="UP001060085"/>
    </source>
</evidence>
<reference evidence="2" key="1">
    <citation type="journal article" date="2023" name="Nat. Plants">
        <title>Single-cell RNA sequencing provides a high-resolution roadmap for understanding the multicellular compartmentation of specialized metabolism.</title>
        <authorList>
            <person name="Sun S."/>
            <person name="Shen X."/>
            <person name="Li Y."/>
            <person name="Li Y."/>
            <person name="Wang S."/>
            <person name="Li R."/>
            <person name="Zhang H."/>
            <person name="Shen G."/>
            <person name="Guo B."/>
            <person name="Wei J."/>
            <person name="Xu J."/>
            <person name="St-Pierre B."/>
            <person name="Chen S."/>
            <person name="Sun C."/>
        </authorList>
    </citation>
    <scope>NUCLEOTIDE SEQUENCE [LARGE SCALE GENOMIC DNA]</scope>
</reference>
<protein>
    <submittedName>
        <fullName evidence="1">Uncharacterized protein</fullName>
    </submittedName>
</protein>
<accession>A0ACC0BWC1</accession>
<gene>
    <name evidence="1" type="ORF">M9H77_07821</name>
</gene>
<comment type="caution">
    <text evidence="1">The sequence shown here is derived from an EMBL/GenBank/DDBJ whole genome shotgun (WGS) entry which is preliminary data.</text>
</comment>
<sequence length="151" mass="17525">MITFFETFVIVLNGIATSETHFLNVNIQLENPCDDHKILIELKFLNAFLFENVLGFQFYPLHFKERSCAFPCQVLLEIDYSIPPSVNIISNVARLLWLFEGKDSRMNPFKGGVDGMTWEGQETIEWMQGPIKELRRREWKRNTRVILGVGG</sequence>
<proteinExistence type="predicted"/>
<keyword evidence="2" id="KW-1185">Reference proteome</keyword>
<dbReference type="EMBL" id="CM044702">
    <property type="protein sequence ID" value="KAI5676871.1"/>
    <property type="molecule type" value="Genomic_DNA"/>
</dbReference>
<dbReference type="Proteomes" id="UP001060085">
    <property type="component" value="Linkage Group LG02"/>
</dbReference>
<organism evidence="1 2">
    <name type="scientific">Catharanthus roseus</name>
    <name type="common">Madagascar periwinkle</name>
    <name type="synonym">Vinca rosea</name>
    <dbReference type="NCBI Taxonomy" id="4058"/>
    <lineage>
        <taxon>Eukaryota</taxon>
        <taxon>Viridiplantae</taxon>
        <taxon>Streptophyta</taxon>
        <taxon>Embryophyta</taxon>
        <taxon>Tracheophyta</taxon>
        <taxon>Spermatophyta</taxon>
        <taxon>Magnoliopsida</taxon>
        <taxon>eudicotyledons</taxon>
        <taxon>Gunneridae</taxon>
        <taxon>Pentapetalae</taxon>
        <taxon>asterids</taxon>
        <taxon>lamiids</taxon>
        <taxon>Gentianales</taxon>
        <taxon>Apocynaceae</taxon>
        <taxon>Rauvolfioideae</taxon>
        <taxon>Vinceae</taxon>
        <taxon>Catharanthinae</taxon>
        <taxon>Catharanthus</taxon>
    </lineage>
</organism>